<feature type="compositionally biased region" description="Polar residues" evidence="1">
    <location>
        <begin position="18"/>
        <end position="46"/>
    </location>
</feature>
<reference evidence="2" key="1">
    <citation type="submission" date="2020-05" db="EMBL/GenBank/DDBJ databases">
        <title>Phylogenomic resolution of chytrid fungi.</title>
        <authorList>
            <person name="Stajich J.E."/>
            <person name="Amses K."/>
            <person name="Simmons R."/>
            <person name="Seto K."/>
            <person name="Myers J."/>
            <person name="Bonds A."/>
            <person name="Quandt C.A."/>
            <person name="Barry K."/>
            <person name="Liu P."/>
            <person name="Grigoriev I."/>
            <person name="Longcore J.E."/>
            <person name="James T.Y."/>
        </authorList>
    </citation>
    <scope>NUCLEOTIDE SEQUENCE</scope>
    <source>
        <strain evidence="2">JEL0318</strain>
    </source>
</reference>
<evidence type="ECO:0000256" key="1">
    <source>
        <dbReference type="SAM" id="MobiDB-lite"/>
    </source>
</evidence>
<feature type="region of interest" description="Disordered" evidence="1">
    <location>
        <begin position="1"/>
        <end position="53"/>
    </location>
</feature>
<name>A0AAD5S1I7_9FUNG</name>
<keyword evidence="3" id="KW-1185">Reference proteome</keyword>
<comment type="caution">
    <text evidence="2">The sequence shown here is derived from an EMBL/GenBank/DDBJ whole genome shotgun (WGS) entry which is preliminary data.</text>
</comment>
<proteinExistence type="predicted"/>
<dbReference type="EMBL" id="JADGJD010002723">
    <property type="protein sequence ID" value="KAJ3029313.1"/>
    <property type="molecule type" value="Genomic_DNA"/>
</dbReference>
<sequence>MSVPSASSPPKEEFTTPPRKQTPQPAISDVTSSKRLPTSRMAPNTTDDLDIKTRRSISVSTALPLAQSSPKL</sequence>
<feature type="non-terminal residue" evidence="2">
    <location>
        <position position="72"/>
    </location>
</feature>
<gene>
    <name evidence="2" type="ORF">HK097_005821</name>
</gene>
<dbReference type="Proteomes" id="UP001212841">
    <property type="component" value="Unassembled WGS sequence"/>
</dbReference>
<protein>
    <submittedName>
        <fullName evidence="2">Uncharacterized protein</fullName>
    </submittedName>
</protein>
<dbReference type="AlphaFoldDB" id="A0AAD5S1I7"/>
<accession>A0AAD5S1I7</accession>
<evidence type="ECO:0000313" key="3">
    <source>
        <dbReference type="Proteomes" id="UP001212841"/>
    </source>
</evidence>
<evidence type="ECO:0000313" key="2">
    <source>
        <dbReference type="EMBL" id="KAJ3029313.1"/>
    </source>
</evidence>
<organism evidence="2 3">
    <name type="scientific">Rhizophlyctis rosea</name>
    <dbReference type="NCBI Taxonomy" id="64517"/>
    <lineage>
        <taxon>Eukaryota</taxon>
        <taxon>Fungi</taxon>
        <taxon>Fungi incertae sedis</taxon>
        <taxon>Chytridiomycota</taxon>
        <taxon>Chytridiomycota incertae sedis</taxon>
        <taxon>Chytridiomycetes</taxon>
        <taxon>Rhizophlyctidales</taxon>
        <taxon>Rhizophlyctidaceae</taxon>
        <taxon>Rhizophlyctis</taxon>
    </lineage>
</organism>